<reference evidence="2 3" key="1">
    <citation type="submission" date="2024-12" db="EMBL/GenBank/DDBJ databases">
        <authorList>
            <person name="Hu S."/>
        </authorList>
    </citation>
    <scope>NUCLEOTIDE SEQUENCE [LARGE SCALE GENOMIC DNA]</scope>
    <source>
        <strain evidence="2 3">P-25</strain>
    </source>
</reference>
<dbReference type="InterPro" id="IPR006311">
    <property type="entry name" value="TAT_signal"/>
</dbReference>
<dbReference type="PANTHER" id="PTHR11575:SF24">
    <property type="entry name" value="5'-NUCLEOTIDASE"/>
    <property type="match status" value="1"/>
</dbReference>
<dbReference type="Proteomes" id="UP001517367">
    <property type="component" value="Unassembled WGS sequence"/>
</dbReference>
<dbReference type="PROSITE" id="PS51318">
    <property type="entry name" value="TAT"/>
    <property type="match status" value="1"/>
</dbReference>
<dbReference type="Gene3D" id="3.60.21.10">
    <property type="match status" value="1"/>
</dbReference>
<proteinExistence type="predicted"/>
<gene>
    <name evidence="2" type="ORF">E5L68_016060</name>
</gene>
<dbReference type="InterPro" id="IPR029052">
    <property type="entry name" value="Metallo-depent_PP-like"/>
</dbReference>
<feature type="signal peptide" evidence="1">
    <location>
        <begin position="1"/>
        <end position="21"/>
    </location>
</feature>
<keyword evidence="1" id="KW-0732">Signal</keyword>
<sequence>MTTRRSFLKKQLLLGSSVLFATGIDNTAKAAKYIYAKGNPNALNLLCSSKVEHLNKCRQTINNFEMGSVNLFAGSISNTNQFNDLTYDLSKANYHAVNFSWQNSKITSQEIAKILKASSSSFVNCNYAFENKQLQQTILPYLIIYSGNTKIGITGIGAKTTHKEIVYKDPIAALNKVAKILKLEQHCDKVICLADLGFDKTEELNNLVLAQSSANVDIIVGAGKNPSQATAWSYRNTEKQEVLISANKSEQRHTNLLQLNFNYNQTLNFNTKNI</sequence>
<dbReference type="EMBL" id="SRMP02000034">
    <property type="protein sequence ID" value="MFN0292912.1"/>
    <property type="molecule type" value="Genomic_DNA"/>
</dbReference>
<dbReference type="RefSeq" id="WP_138728668.1">
    <property type="nucleotide sequence ID" value="NZ_SRMP02000034.1"/>
</dbReference>
<dbReference type="PANTHER" id="PTHR11575">
    <property type="entry name" value="5'-NUCLEOTIDASE-RELATED"/>
    <property type="match status" value="1"/>
</dbReference>
<keyword evidence="3" id="KW-1185">Reference proteome</keyword>
<evidence type="ECO:0000256" key="1">
    <source>
        <dbReference type="SAM" id="SignalP"/>
    </source>
</evidence>
<protein>
    <submittedName>
        <fullName evidence="2">Uncharacterized protein</fullName>
    </submittedName>
</protein>
<dbReference type="InterPro" id="IPR006179">
    <property type="entry name" value="5_nucleotidase/apyrase"/>
</dbReference>
<name>A0ABW9JKH7_9SPHI</name>
<comment type="caution">
    <text evidence="2">The sequence shown here is derived from an EMBL/GenBank/DDBJ whole genome shotgun (WGS) entry which is preliminary data.</text>
</comment>
<feature type="chain" id="PRO_5045302356" evidence="1">
    <location>
        <begin position="22"/>
        <end position="274"/>
    </location>
</feature>
<evidence type="ECO:0000313" key="3">
    <source>
        <dbReference type="Proteomes" id="UP001517367"/>
    </source>
</evidence>
<accession>A0ABW9JKH7</accession>
<dbReference type="SUPFAM" id="SSF56300">
    <property type="entry name" value="Metallo-dependent phosphatases"/>
    <property type="match status" value="1"/>
</dbReference>
<evidence type="ECO:0000313" key="2">
    <source>
        <dbReference type="EMBL" id="MFN0292912.1"/>
    </source>
</evidence>
<organism evidence="2 3">
    <name type="scientific">Pedobacter helvus</name>
    <dbReference type="NCBI Taxonomy" id="2563444"/>
    <lineage>
        <taxon>Bacteria</taxon>
        <taxon>Pseudomonadati</taxon>
        <taxon>Bacteroidota</taxon>
        <taxon>Sphingobacteriia</taxon>
        <taxon>Sphingobacteriales</taxon>
        <taxon>Sphingobacteriaceae</taxon>
        <taxon>Pedobacter</taxon>
    </lineage>
</organism>